<reference evidence="2 3" key="1">
    <citation type="submission" date="2024-04" db="EMBL/GenBank/DDBJ databases">
        <title>whole genome sequencing of Lutimonas vermicola strain IMCC1616.</title>
        <authorList>
            <person name="Bae S.S."/>
        </authorList>
    </citation>
    <scope>NUCLEOTIDE SEQUENCE [LARGE SCALE GENOMIC DNA]</scope>
    <source>
        <strain evidence="2 3">IMCC1616</strain>
    </source>
</reference>
<evidence type="ECO:0000256" key="1">
    <source>
        <dbReference type="SAM" id="SignalP"/>
    </source>
</evidence>
<dbReference type="RefSeq" id="WP_342159487.1">
    <property type="nucleotide sequence ID" value="NZ_JBCDNA010000001.1"/>
</dbReference>
<dbReference type="Proteomes" id="UP001474120">
    <property type="component" value="Unassembled WGS sequence"/>
</dbReference>
<feature type="chain" id="PRO_5046513305" evidence="1">
    <location>
        <begin position="25"/>
        <end position="255"/>
    </location>
</feature>
<evidence type="ECO:0000313" key="2">
    <source>
        <dbReference type="EMBL" id="MEL4455621.1"/>
    </source>
</evidence>
<proteinExistence type="predicted"/>
<feature type="signal peptide" evidence="1">
    <location>
        <begin position="1"/>
        <end position="24"/>
    </location>
</feature>
<evidence type="ECO:0000313" key="3">
    <source>
        <dbReference type="Proteomes" id="UP001474120"/>
    </source>
</evidence>
<comment type="caution">
    <text evidence="2">The sequence shown here is derived from an EMBL/GenBank/DDBJ whole genome shotgun (WGS) entry which is preliminary data.</text>
</comment>
<dbReference type="EMBL" id="JBCDNA010000001">
    <property type="protein sequence ID" value="MEL4455621.1"/>
    <property type="molecule type" value="Genomic_DNA"/>
</dbReference>
<organism evidence="2 3">
    <name type="scientific">Lutimonas vermicola</name>
    <dbReference type="NCBI Taxonomy" id="414288"/>
    <lineage>
        <taxon>Bacteria</taxon>
        <taxon>Pseudomonadati</taxon>
        <taxon>Bacteroidota</taxon>
        <taxon>Flavobacteriia</taxon>
        <taxon>Flavobacteriales</taxon>
        <taxon>Flavobacteriaceae</taxon>
        <taxon>Lutimonas</taxon>
    </lineage>
</organism>
<protein>
    <submittedName>
        <fullName evidence="2">Uncharacterized protein</fullName>
    </submittedName>
</protein>
<name>A0ABU9L2M0_9FLAO</name>
<keyword evidence="3" id="KW-1185">Reference proteome</keyword>
<keyword evidence="1" id="KW-0732">Signal</keyword>
<gene>
    <name evidence="2" type="ORF">AABB81_06915</name>
</gene>
<accession>A0ABU9L2M0</accession>
<sequence length="255" mass="29125">MNKKVLSFLILTFLVLGPIATLHAQDEPAYAMWESFYITPDNTKLKALGEAMSKHNKKYHKEGPHSAVVYNVVSGPNIGKIVWQMGPLNFKHLDGRPSAGGHDEDWRDNVMPNVKKLSSGEYWKQDDDVSNTAMLQGTVGSYPILHIRFWEVADGHGYQIDHLMDQISKTVKDMDGENPWGLYDNQFRQGNIGRHLATVMFHKNWADYDKEPKFKASFLKLHGEDSWDPFVKGMTTAFSNSWDEIWEYNANMSGQ</sequence>